<dbReference type="PROSITE" id="PS51118">
    <property type="entry name" value="HTH_HXLR"/>
    <property type="match status" value="1"/>
</dbReference>
<protein>
    <submittedName>
        <fullName evidence="5">HxlR family transcriptional regulator</fullName>
    </submittedName>
</protein>
<dbReference type="Gene3D" id="1.10.10.10">
    <property type="entry name" value="Winged helix-like DNA-binding domain superfamily/Winged helix DNA-binding domain"/>
    <property type="match status" value="1"/>
</dbReference>
<dbReference type="InterPro" id="IPR036388">
    <property type="entry name" value="WH-like_DNA-bd_sf"/>
</dbReference>
<evidence type="ECO:0000256" key="1">
    <source>
        <dbReference type="ARBA" id="ARBA00023015"/>
    </source>
</evidence>
<comment type="caution">
    <text evidence="5">The sequence shown here is derived from an EMBL/GenBank/DDBJ whole genome shotgun (WGS) entry which is preliminary data.</text>
</comment>
<dbReference type="SUPFAM" id="SSF46785">
    <property type="entry name" value="Winged helix' DNA-binding domain"/>
    <property type="match status" value="1"/>
</dbReference>
<dbReference type="RefSeq" id="WP_024923850.1">
    <property type="nucleotide sequence ID" value="NZ_MDEO01000035.1"/>
</dbReference>
<dbReference type="Pfam" id="PF01638">
    <property type="entry name" value="HxlR"/>
    <property type="match status" value="1"/>
</dbReference>
<evidence type="ECO:0000256" key="3">
    <source>
        <dbReference type="ARBA" id="ARBA00023163"/>
    </source>
</evidence>
<dbReference type="STRING" id="1566387.QV13_19370"/>
<dbReference type="InterPro" id="IPR036390">
    <property type="entry name" value="WH_DNA-bd_sf"/>
</dbReference>
<dbReference type="EMBL" id="MDEO01000035">
    <property type="protein sequence ID" value="OCX14610.1"/>
    <property type="molecule type" value="Genomic_DNA"/>
</dbReference>
<keyword evidence="3" id="KW-0804">Transcription</keyword>
<dbReference type="InterPro" id="IPR002577">
    <property type="entry name" value="HTH_HxlR"/>
</dbReference>
<keyword evidence="6" id="KW-1185">Reference proteome</keyword>
<keyword evidence="2" id="KW-0238">DNA-binding</keyword>
<name>A0A1C2DIM6_9HYPH</name>
<dbReference type="Proteomes" id="UP000094412">
    <property type="component" value="Unassembled WGS sequence"/>
</dbReference>
<dbReference type="OrthoDB" id="9800350at2"/>
<dbReference type="GO" id="GO:0003677">
    <property type="term" value="F:DNA binding"/>
    <property type="evidence" value="ECO:0007669"/>
    <property type="project" value="UniProtKB-KW"/>
</dbReference>
<accession>A0A1C2DIM6</accession>
<keyword evidence="1" id="KW-0805">Transcription regulation</keyword>
<evidence type="ECO:0000256" key="2">
    <source>
        <dbReference type="ARBA" id="ARBA00023125"/>
    </source>
</evidence>
<evidence type="ECO:0000313" key="6">
    <source>
        <dbReference type="Proteomes" id="UP000094412"/>
    </source>
</evidence>
<proteinExistence type="predicted"/>
<dbReference type="PANTHER" id="PTHR33204">
    <property type="entry name" value="TRANSCRIPTIONAL REGULATOR, MARR FAMILY"/>
    <property type="match status" value="1"/>
</dbReference>
<gene>
    <name evidence="5" type="ORF">QV13_19370</name>
</gene>
<organism evidence="5 6">
    <name type="scientific">Mesorhizobium hungaricum</name>
    <dbReference type="NCBI Taxonomy" id="1566387"/>
    <lineage>
        <taxon>Bacteria</taxon>
        <taxon>Pseudomonadati</taxon>
        <taxon>Pseudomonadota</taxon>
        <taxon>Alphaproteobacteria</taxon>
        <taxon>Hyphomicrobiales</taxon>
        <taxon>Phyllobacteriaceae</taxon>
        <taxon>Mesorhizobium</taxon>
    </lineage>
</organism>
<evidence type="ECO:0000313" key="5">
    <source>
        <dbReference type="EMBL" id="OCX14610.1"/>
    </source>
</evidence>
<feature type="domain" description="HTH hxlR-type" evidence="4">
    <location>
        <begin position="11"/>
        <end position="109"/>
    </location>
</feature>
<dbReference type="AlphaFoldDB" id="A0A1C2DIM6"/>
<reference evidence="5 6" key="1">
    <citation type="submission" date="2016-08" db="EMBL/GenBank/DDBJ databases">
        <title>Whole genome sequence of Mesorhizobium sp. strain UASWS1009 isolated from industrial sewage.</title>
        <authorList>
            <person name="Crovadore J."/>
            <person name="Calmin G."/>
            <person name="Chablais R."/>
            <person name="Cochard B."/>
            <person name="Lefort F."/>
        </authorList>
    </citation>
    <scope>NUCLEOTIDE SEQUENCE [LARGE SCALE GENOMIC DNA]</scope>
    <source>
        <strain evidence="5 6">UASWS1009</strain>
    </source>
</reference>
<dbReference type="PANTHER" id="PTHR33204:SF37">
    <property type="entry name" value="HTH-TYPE TRANSCRIPTIONAL REGULATOR YODB"/>
    <property type="match status" value="1"/>
</dbReference>
<evidence type="ECO:0000259" key="4">
    <source>
        <dbReference type="PROSITE" id="PS51118"/>
    </source>
</evidence>
<sequence>MRKYDVYAENCPTRLLLDHIADKWTALVLWKISREPVRFNQLRRDVEGISTKVLSQTLKRLGRDGLILREVFPTVPVTVEYSITPLGRTLSEKLSTITEWAEANIDAVLAAQDRFDRDCACADNAVTANGAKRGLIQPAGMR</sequence>